<dbReference type="Proteomes" id="UP000886998">
    <property type="component" value="Unassembled WGS sequence"/>
</dbReference>
<dbReference type="AlphaFoldDB" id="A0A8X7BU66"/>
<comment type="caution">
    <text evidence="1">The sequence shown here is derived from an EMBL/GenBank/DDBJ whole genome shotgun (WGS) entry which is preliminary data.</text>
</comment>
<reference evidence="1" key="1">
    <citation type="submission" date="2020-08" db="EMBL/GenBank/DDBJ databases">
        <title>Multicomponent nature underlies the extraordinary mechanical properties of spider dragline silk.</title>
        <authorList>
            <person name="Kono N."/>
            <person name="Nakamura H."/>
            <person name="Mori M."/>
            <person name="Yoshida Y."/>
            <person name="Ohtoshi R."/>
            <person name="Malay A.D."/>
            <person name="Moran D.A.P."/>
            <person name="Tomita M."/>
            <person name="Numata K."/>
            <person name="Arakawa K."/>
        </authorList>
    </citation>
    <scope>NUCLEOTIDE SEQUENCE</scope>
</reference>
<gene>
    <name evidence="1" type="ORF">TNIN_309761</name>
</gene>
<protein>
    <submittedName>
        <fullName evidence="1">Uncharacterized protein</fullName>
    </submittedName>
</protein>
<name>A0A8X7BU66_9ARAC</name>
<dbReference type="EMBL" id="BMAV01004562">
    <property type="protein sequence ID" value="GFY45046.1"/>
    <property type="molecule type" value="Genomic_DNA"/>
</dbReference>
<sequence>MLPSDDKEADHYVLNTEDFFIKPQQFVVHNNKLYFEYLIHPNNKLIQEQQSVFRIPDPPQQAELQMVFRMPDPLLRQTMFQPQSVFPQQQATVFLEPQQQFVFPYLHNNQLLLKKLHLKYHNRNNYRPLIINRLNYIQQILWIFKNASSFDSV</sequence>
<proteinExistence type="predicted"/>
<organism evidence="1 2">
    <name type="scientific">Trichonephila inaurata madagascariensis</name>
    <dbReference type="NCBI Taxonomy" id="2747483"/>
    <lineage>
        <taxon>Eukaryota</taxon>
        <taxon>Metazoa</taxon>
        <taxon>Ecdysozoa</taxon>
        <taxon>Arthropoda</taxon>
        <taxon>Chelicerata</taxon>
        <taxon>Arachnida</taxon>
        <taxon>Araneae</taxon>
        <taxon>Araneomorphae</taxon>
        <taxon>Entelegynae</taxon>
        <taxon>Araneoidea</taxon>
        <taxon>Nephilidae</taxon>
        <taxon>Trichonephila</taxon>
        <taxon>Trichonephila inaurata</taxon>
    </lineage>
</organism>
<evidence type="ECO:0000313" key="1">
    <source>
        <dbReference type="EMBL" id="GFY45046.1"/>
    </source>
</evidence>
<keyword evidence="2" id="KW-1185">Reference proteome</keyword>
<evidence type="ECO:0000313" key="2">
    <source>
        <dbReference type="Proteomes" id="UP000886998"/>
    </source>
</evidence>
<accession>A0A8X7BU66</accession>